<feature type="domain" description="LicD/FKTN/FKRP nucleotidyltransferase" evidence="1">
    <location>
        <begin position="27"/>
        <end position="252"/>
    </location>
</feature>
<accession>A0ABX2H417</accession>
<dbReference type="EMBL" id="JAAITS010000005">
    <property type="protein sequence ID" value="NSG84328.1"/>
    <property type="molecule type" value="Genomic_DNA"/>
</dbReference>
<dbReference type="RefSeq" id="WP_148463229.1">
    <property type="nucleotide sequence ID" value="NZ_JAAITS010000005.1"/>
</dbReference>
<evidence type="ECO:0000259" key="1">
    <source>
        <dbReference type="Pfam" id="PF04991"/>
    </source>
</evidence>
<name>A0ABX2H417_9FIRM</name>
<organism evidence="2 3">
    <name type="scientific">Blautia faecis</name>
    <dbReference type="NCBI Taxonomy" id="871665"/>
    <lineage>
        <taxon>Bacteria</taxon>
        <taxon>Bacillati</taxon>
        <taxon>Bacillota</taxon>
        <taxon>Clostridia</taxon>
        <taxon>Lachnospirales</taxon>
        <taxon>Lachnospiraceae</taxon>
        <taxon>Blautia</taxon>
    </lineage>
</organism>
<keyword evidence="3" id="KW-1185">Reference proteome</keyword>
<dbReference type="InterPro" id="IPR007074">
    <property type="entry name" value="LicD/FKTN/FKRP_NTP_transf"/>
</dbReference>
<comment type="caution">
    <text evidence="2">The sequence shown here is derived from an EMBL/GenBank/DDBJ whole genome shotgun (WGS) entry which is preliminary data.</text>
</comment>
<gene>
    <name evidence="2" type="ORF">G5B17_02490</name>
</gene>
<evidence type="ECO:0000313" key="2">
    <source>
        <dbReference type="EMBL" id="NSG84328.1"/>
    </source>
</evidence>
<protein>
    <submittedName>
        <fullName evidence="2">LicD family protein</fullName>
    </submittedName>
</protein>
<dbReference type="PANTHER" id="PTHR43404">
    <property type="entry name" value="LIPOPOLYSACCHARIDE CHOLINEPHOSPHOTRANSFERASE LICD"/>
    <property type="match status" value="1"/>
</dbReference>
<proteinExistence type="predicted"/>
<reference evidence="2 3" key="1">
    <citation type="journal article" date="2020" name="Cell Host Microbe">
        <title>Functional and Genomic Variation between Human-Derived Isolates of Lachnospiraceae Reveals Inter- and Intra-Species Diversity.</title>
        <authorList>
            <person name="Sorbara M.T."/>
            <person name="Littmann E.R."/>
            <person name="Fontana E."/>
            <person name="Moody T.U."/>
            <person name="Kohout C.E."/>
            <person name="Gjonbalaj M."/>
            <person name="Eaton V."/>
            <person name="Seok R."/>
            <person name="Leiner I.M."/>
            <person name="Pamer E.G."/>
        </authorList>
    </citation>
    <scope>NUCLEOTIDE SEQUENCE [LARGE SCALE GENOMIC DNA]</scope>
    <source>
        <strain evidence="2 3">MSK.17.74</strain>
    </source>
</reference>
<dbReference type="InterPro" id="IPR052942">
    <property type="entry name" value="LPS_cholinephosphotransferase"/>
</dbReference>
<dbReference type="Proteomes" id="UP001644719">
    <property type="component" value="Unassembled WGS sequence"/>
</dbReference>
<dbReference type="PANTHER" id="PTHR43404:SF2">
    <property type="entry name" value="LIPOPOLYSACCHARIDE CHOLINEPHOSPHOTRANSFERASE LICD"/>
    <property type="match status" value="1"/>
</dbReference>
<sequence length="278" mass="33298">MREYLSDKQIKSELTALLQVVHEFLVEHNIKYTITAGTLLGAVRHKGFIPWDDDIDIALTREQYDKLVRLLREQHNSVNECVYAEGFELGNDDIPYIKIVNKNIFVEDHTASIDRNEFKEDFLWVDIFCWDNVPMRFTKLRYAYFKSYIRHAWGSKRAKKHNVTCGYNNPIHHKIVEFLFRNYSLEKLTFKYIEYWKKFNKTESQFINNNTWGDGLKYLPKELMTEFKLYDFENIQVYGMKDADTYLSIAYGDYMKLPPEDQRINHGIKAWRELPNEK</sequence>
<evidence type="ECO:0000313" key="3">
    <source>
        <dbReference type="Proteomes" id="UP001644719"/>
    </source>
</evidence>
<dbReference type="Pfam" id="PF04991">
    <property type="entry name" value="LicD"/>
    <property type="match status" value="1"/>
</dbReference>